<dbReference type="GO" id="GO:0008422">
    <property type="term" value="F:beta-glucosidase activity"/>
    <property type="evidence" value="ECO:0007669"/>
    <property type="project" value="UniProtKB-EC"/>
</dbReference>
<dbReference type="SUPFAM" id="SSF51445">
    <property type="entry name" value="(Trans)glycosidases"/>
    <property type="match status" value="1"/>
</dbReference>
<dbReference type="PANTHER" id="PTHR30620:SF117">
    <property type="entry name" value="BETA-1,4-XYLOSIDASE (EUROFUNG)"/>
    <property type="match status" value="1"/>
</dbReference>
<dbReference type="EC" id="3.2.1.21" evidence="3"/>
<dbReference type="Gene3D" id="3.40.50.1700">
    <property type="entry name" value="Glycoside hydrolase family 3 C-terminal domain"/>
    <property type="match status" value="1"/>
</dbReference>
<dbReference type="InterPro" id="IPR026891">
    <property type="entry name" value="Fn3-like"/>
</dbReference>
<evidence type="ECO:0000313" key="13">
    <source>
        <dbReference type="Proteomes" id="UP000799538"/>
    </source>
</evidence>
<name>A0A6A6GNW7_9PEZI</name>
<dbReference type="InterPro" id="IPR002772">
    <property type="entry name" value="Glyco_hydro_3_C"/>
</dbReference>
<evidence type="ECO:0000256" key="1">
    <source>
        <dbReference type="ARBA" id="ARBA00000448"/>
    </source>
</evidence>
<dbReference type="Pfam" id="PF14310">
    <property type="entry name" value="Fn3-like"/>
    <property type="match status" value="1"/>
</dbReference>
<dbReference type="SMART" id="SM01217">
    <property type="entry name" value="Fn3_like"/>
    <property type="match status" value="1"/>
</dbReference>
<dbReference type="AlphaFoldDB" id="A0A6A6GNW7"/>
<evidence type="ECO:0000256" key="4">
    <source>
        <dbReference type="ARBA" id="ARBA00022729"/>
    </source>
</evidence>
<keyword evidence="4 10" id="KW-0732">Signal</keyword>
<evidence type="ECO:0000313" key="12">
    <source>
        <dbReference type="EMBL" id="KAF2227444.1"/>
    </source>
</evidence>
<proteinExistence type="inferred from homology"/>
<dbReference type="PRINTS" id="PR00133">
    <property type="entry name" value="GLHYDRLASE3"/>
</dbReference>
<keyword evidence="8" id="KW-0326">Glycosidase</keyword>
<dbReference type="InterPro" id="IPR013783">
    <property type="entry name" value="Ig-like_fold"/>
</dbReference>
<protein>
    <recommendedName>
        <fullName evidence="3">beta-glucosidase</fullName>
        <ecNumber evidence="3">3.2.1.21</ecNumber>
    </recommendedName>
</protein>
<dbReference type="InterPro" id="IPR051915">
    <property type="entry name" value="Cellulose_Degrad_GH3"/>
</dbReference>
<evidence type="ECO:0000256" key="2">
    <source>
        <dbReference type="ARBA" id="ARBA00005336"/>
    </source>
</evidence>
<comment type="catalytic activity">
    <reaction evidence="1">
        <text>Hydrolysis of terminal, non-reducing beta-D-glucosyl residues with release of beta-D-glucose.</text>
        <dbReference type="EC" id="3.2.1.21"/>
    </reaction>
</comment>
<feature type="signal peptide" evidence="10">
    <location>
        <begin position="1"/>
        <end position="17"/>
    </location>
</feature>
<dbReference type="FunFam" id="2.60.40.10:FF:000495">
    <property type="entry name" value="Periplasmic beta-glucosidase"/>
    <property type="match status" value="1"/>
</dbReference>
<evidence type="ECO:0000256" key="8">
    <source>
        <dbReference type="ARBA" id="ARBA00023295"/>
    </source>
</evidence>
<dbReference type="Pfam" id="PF00933">
    <property type="entry name" value="Glyco_hydro_3"/>
    <property type="match status" value="1"/>
</dbReference>
<dbReference type="EMBL" id="ML992501">
    <property type="protein sequence ID" value="KAF2227444.1"/>
    <property type="molecule type" value="Genomic_DNA"/>
</dbReference>
<dbReference type="FunFam" id="3.40.50.1700:FF:000009">
    <property type="entry name" value="Periplasmic beta-glucosidase"/>
    <property type="match status" value="1"/>
</dbReference>
<reference evidence="13" key="1">
    <citation type="journal article" date="2020" name="Stud. Mycol.">
        <title>101 Dothideomycetes genomes: A test case for predicting lifestyles and emergence of pathogens.</title>
        <authorList>
            <person name="Haridas S."/>
            <person name="Albert R."/>
            <person name="Binder M."/>
            <person name="Bloem J."/>
            <person name="LaButti K."/>
            <person name="Salamov A."/>
            <person name="Andreopoulos B."/>
            <person name="Baker S."/>
            <person name="Barry K."/>
            <person name="Bills G."/>
            <person name="Bluhm B."/>
            <person name="Cannon C."/>
            <person name="Castanera R."/>
            <person name="Culley D."/>
            <person name="Daum C."/>
            <person name="Ezra D."/>
            <person name="Gonzalez J."/>
            <person name="Henrissat B."/>
            <person name="Kuo A."/>
            <person name="Liang C."/>
            <person name="Lipzen A."/>
            <person name="Lutzoni F."/>
            <person name="Magnuson J."/>
            <person name="Mondo S."/>
            <person name="Nolan M."/>
            <person name="Ohm R."/>
            <person name="Pangilinan J."/>
            <person name="Park H.-J."/>
            <person name="Ramirez L."/>
            <person name="Alfaro M."/>
            <person name="Sun H."/>
            <person name="Tritt A."/>
            <person name="Yoshinaga Y."/>
            <person name="Zwiers L.-H."/>
            <person name="Turgeon B."/>
            <person name="Goodwin S."/>
            <person name="Spatafora J."/>
            <person name="Crous P."/>
            <person name="Grigoriev I."/>
        </authorList>
    </citation>
    <scope>NUCLEOTIDE SEQUENCE [LARGE SCALE GENOMIC DNA]</scope>
    <source>
        <strain evidence="13">CECT 20119</strain>
    </source>
</reference>
<accession>A0A6A6GNW7</accession>
<dbReference type="Pfam" id="PF01915">
    <property type="entry name" value="Glyco_hydro_3_C"/>
    <property type="match status" value="1"/>
</dbReference>
<evidence type="ECO:0000256" key="9">
    <source>
        <dbReference type="ARBA" id="ARBA00023326"/>
    </source>
</evidence>
<dbReference type="Proteomes" id="UP000799538">
    <property type="component" value="Unassembled WGS sequence"/>
</dbReference>
<dbReference type="InterPro" id="IPR036881">
    <property type="entry name" value="Glyco_hydro_3_C_sf"/>
</dbReference>
<keyword evidence="7" id="KW-0119">Carbohydrate metabolism</keyword>
<evidence type="ECO:0000256" key="10">
    <source>
        <dbReference type="SAM" id="SignalP"/>
    </source>
</evidence>
<dbReference type="PANTHER" id="PTHR30620">
    <property type="entry name" value="PERIPLASMIC BETA-GLUCOSIDASE-RELATED"/>
    <property type="match status" value="1"/>
</dbReference>
<keyword evidence="13" id="KW-1185">Reference proteome</keyword>
<dbReference type="FunFam" id="3.20.20.300:FF:000007">
    <property type="entry name" value="Lysosomal beta glucosidase"/>
    <property type="match status" value="1"/>
</dbReference>
<dbReference type="InterPro" id="IPR036962">
    <property type="entry name" value="Glyco_hydro_3_N_sf"/>
</dbReference>
<comment type="similarity">
    <text evidence="2">Belongs to the glycosyl hydrolase 3 family.</text>
</comment>
<dbReference type="Gene3D" id="3.20.20.300">
    <property type="entry name" value="Glycoside hydrolase, family 3, N-terminal domain"/>
    <property type="match status" value="1"/>
</dbReference>
<sequence length="775" mass="84719">MVRPHLAIAALAASVAGQNGTNSTFPYKNPNLPVEERISDLLGRMTIQEKTAQLLQGDVRNWINESTGAINQTGLEDSMTNKAGSFYVGIAVTWDVLLKGIETGQRYLMEETRLGIPAFVQTEAIHGFLVSNATIFNSPIAFACAFNRNLTRRMAEVIGIEAAAMGTNQMFAPVVDLARELRFGRVEETYGEDEYLAGEMGYNYVVGLQSQNVSAMVKHFAAGFSNPEQGINTAPVHGGERELRTTWLPSFKRAIIDGGAYSIMSAYHSYDGIPSPADHHMLTEILREEWGYKYFVMSDAGGTDRLFNNFRTCAVQDAKCVTQQCLTAGNDVEMGGGSFNFRVIPEMVESGALDIAVVDEAVSRFLRAKFELGLFENPLTMLEGDLKNKTINTQEFKDLARELDRESIVLMQNPSKTLPLSKSSKVAVVGPFASGFMNYGDYVVYQSQYRGIEYLQGIQEAVDDASQVTYAKGCDRWSTDESGFQEALDVSNAADVTVLIVGTWSRDQNELWQGLNATTGEHVDVADLNLVGAQRNLALQLAATGKPLVIVSSSGKPITEVWISNSSASFIQHFYPGEQGGHALADILFGDHSPSGKLSVSFPRDVGTLPIYYDYLNSARSVDAGGVNADGSLNFGHQYVLNSPLAWFPFGHGLSYTEWEYSNVTLSSTTVGARDKVTATVTVRNTGDRDGMEVVQVYIKDVVSSVVVPNMKLRGFEKVLIPAGESRDVSVELDVYESCGLWDRKLQYVVEPGEFQVLVGTSSADIRARGSFTVA</sequence>
<feature type="domain" description="Fibronectin type III-like" evidence="11">
    <location>
        <begin position="693"/>
        <end position="763"/>
    </location>
</feature>
<organism evidence="12 13">
    <name type="scientific">Elsinoe ampelina</name>
    <dbReference type="NCBI Taxonomy" id="302913"/>
    <lineage>
        <taxon>Eukaryota</taxon>
        <taxon>Fungi</taxon>
        <taxon>Dikarya</taxon>
        <taxon>Ascomycota</taxon>
        <taxon>Pezizomycotina</taxon>
        <taxon>Dothideomycetes</taxon>
        <taxon>Dothideomycetidae</taxon>
        <taxon>Myriangiales</taxon>
        <taxon>Elsinoaceae</taxon>
        <taxon>Elsinoe</taxon>
    </lineage>
</organism>
<keyword evidence="5" id="KW-0378">Hydrolase</keyword>
<evidence type="ECO:0000259" key="11">
    <source>
        <dbReference type="SMART" id="SM01217"/>
    </source>
</evidence>
<feature type="chain" id="PRO_5025588073" description="beta-glucosidase" evidence="10">
    <location>
        <begin position="18"/>
        <end position="775"/>
    </location>
</feature>
<keyword evidence="6" id="KW-0325">Glycoprotein</keyword>
<keyword evidence="9" id="KW-0624">Polysaccharide degradation</keyword>
<evidence type="ECO:0000256" key="7">
    <source>
        <dbReference type="ARBA" id="ARBA00023277"/>
    </source>
</evidence>
<gene>
    <name evidence="12" type="ORF">BDZ85DRAFT_209341</name>
</gene>
<evidence type="ECO:0000256" key="6">
    <source>
        <dbReference type="ARBA" id="ARBA00023180"/>
    </source>
</evidence>
<dbReference type="OrthoDB" id="2123594at2759"/>
<dbReference type="SUPFAM" id="SSF52279">
    <property type="entry name" value="Beta-D-glucan exohydrolase, C-terminal domain"/>
    <property type="match status" value="1"/>
</dbReference>
<dbReference type="GO" id="GO:0009251">
    <property type="term" value="P:glucan catabolic process"/>
    <property type="evidence" value="ECO:0007669"/>
    <property type="project" value="TreeGrafter"/>
</dbReference>
<dbReference type="Gene3D" id="2.60.40.10">
    <property type="entry name" value="Immunoglobulins"/>
    <property type="match status" value="1"/>
</dbReference>
<evidence type="ECO:0000256" key="3">
    <source>
        <dbReference type="ARBA" id="ARBA00012744"/>
    </source>
</evidence>
<evidence type="ECO:0000256" key="5">
    <source>
        <dbReference type="ARBA" id="ARBA00022801"/>
    </source>
</evidence>
<dbReference type="InterPro" id="IPR001764">
    <property type="entry name" value="Glyco_hydro_3_N"/>
</dbReference>
<dbReference type="InterPro" id="IPR017853">
    <property type="entry name" value="GH"/>
</dbReference>